<keyword evidence="2" id="KW-1185">Reference proteome</keyword>
<comment type="caution">
    <text evidence="1">The sequence shown here is derived from an EMBL/GenBank/DDBJ whole genome shotgun (WGS) entry which is preliminary data.</text>
</comment>
<evidence type="ECO:0000313" key="1">
    <source>
        <dbReference type="EMBL" id="KAJ3497129.1"/>
    </source>
</evidence>
<organism evidence="1 2">
    <name type="scientific">Lecanicillium saksenae</name>
    <dbReference type="NCBI Taxonomy" id="468837"/>
    <lineage>
        <taxon>Eukaryota</taxon>
        <taxon>Fungi</taxon>
        <taxon>Dikarya</taxon>
        <taxon>Ascomycota</taxon>
        <taxon>Pezizomycotina</taxon>
        <taxon>Sordariomycetes</taxon>
        <taxon>Hypocreomycetidae</taxon>
        <taxon>Hypocreales</taxon>
        <taxon>Cordycipitaceae</taxon>
        <taxon>Lecanicillium</taxon>
    </lineage>
</organism>
<protein>
    <submittedName>
        <fullName evidence="1">Uncharacterized protein</fullName>
    </submittedName>
</protein>
<evidence type="ECO:0000313" key="2">
    <source>
        <dbReference type="Proteomes" id="UP001148737"/>
    </source>
</evidence>
<accession>A0ACC1R3M3</accession>
<sequence length="275" mass="31508">MVPREDAMEIYTLHMFPFSLYSIMVMYTYVLGKDVSDGLGGVAISNKLVNLHRDENIDEDYLKRVNPKGLVPTLTGGSLTEPLPESLAISYWLSSHYPRLLPEAREKDIRQLLSDIHSIQGMCLSVERGTRMEKVPCDADEPLQRTDLSPEYRQALEYKQRIHRETLETALTDARVAEAENQTRTLFKNVSKIYRGEDNWIFGKNPTLLDGHLVPFIVRLLDCEREDLIPENLQNYAKRHAASPQWNRVMHAKPTRWNVSLGHVSDMAADYVGPQ</sequence>
<proteinExistence type="predicted"/>
<gene>
    <name evidence="1" type="ORF">NLG97_g2140</name>
</gene>
<dbReference type="Proteomes" id="UP001148737">
    <property type="component" value="Unassembled WGS sequence"/>
</dbReference>
<dbReference type="EMBL" id="JANAKD010000136">
    <property type="protein sequence ID" value="KAJ3497129.1"/>
    <property type="molecule type" value="Genomic_DNA"/>
</dbReference>
<reference evidence="1" key="1">
    <citation type="submission" date="2022-07" db="EMBL/GenBank/DDBJ databases">
        <title>Genome Sequence of Lecanicillium saksenae.</title>
        <authorList>
            <person name="Buettner E."/>
        </authorList>
    </citation>
    <scope>NUCLEOTIDE SEQUENCE</scope>
    <source>
        <strain evidence="1">VT-O1</strain>
    </source>
</reference>
<name>A0ACC1R3M3_9HYPO</name>